<dbReference type="Proteomes" id="UP000000604">
    <property type="component" value="Chromosome"/>
</dbReference>
<evidence type="ECO:0000313" key="2">
    <source>
        <dbReference type="Proteomes" id="UP000000604"/>
    </source>
</evidence>
<name>Q68VR7_RICTY</name>
<accession>Q68VR7</accession>
<dbReference type="AlphaFoldDB" id="Q68VR7"/>
<sequence>MNNIFISLHIIRYANDLAAEVANVNKKLIFHIVNFLIRA</sequence>
<reference evidence="1 2" key="1">
    <citation type="journal article" date="2004" name="J. Bacteriol.">
        <title>Complete genome sequence of Rickettsia typhi and comparison with sequences of other Rickettsiae.</title>
        <authorList>
            <person name="McLeod M.P."/>
            <person name="Qin X."/>
            <person name="Karpathy S.E."/>
            <person name="Gioia J."/>
            <person name="Highlander S.K."/>
            <person name="Fox G.E."/>
            <person name="McNeill T.Z."/>
            <person name="Jiang H."/>
            <person name="Muzny D."/>
            <person name="Jacob L.S."/>
            <person name="Hawes A.C."/>
            <person name="Sodergren E."/>
            <person name="Gill R."/>
            <person name="Hume J."/>
            <person name="Morgan M."/>
            <person name="Fan G."/>
            <person name="Amin A.G."/>
            <person name="Gibbs R.A."/>
            <person name="Hong C."/>
            <person name="Yu X.-J."/>
            <person name="Walker D.H."/>
            <person name="Weinstock G.M."/>
        </authorList>
    </citation>
    <scope>NUCLEOTIDE SEQUENCE [LARGE SCALE GENOMIC DNA]</scope>
    <source>
        <strain evidence="2">ATCC VR-144 / Wilmington</strain>
    </source>
</reference>
<dbReference type="EMBL" id="AE017197">
    <property type="protein sequence ID" value="AAU04289.1"/>
    <property type="molecule type" value="Genomic_DNA"/>
</dbReference>
<organism evidence="1 2">
    <name type="scientific">Rickettsia typhi (strain ATCC VR-144 / Wilmington)</name>
    <dbReference type="NCBI Taxonomy" id="257363"/>
    <lineage>
        <taxon>Bacteria</taxon>
        <taxon>Pseudomonadati</taxon>
        <taxon>Pseudomonadota</taxon>
        <taxon>Alphaproteobacteria</taxon>
        <taxon>Rickettsiales</taxon>
        <taxon>Rickettsiaceae</taxon>
        <taxon>Rickettsieae</taxon>
        <taxon>Rickettsia</taxon>
        <taxon>typhus group</taxon>
    </lineage>
</organism>
<dbReference type="HOGENOM" id="CLU_3316189_0_0_5"/>
<evidence type="ECO:0000313" key="1">
    <source>
        <dbReference type="EMBL" id="AAU04289.1"/>
    </source>
</evidence>
<proteinExistence type="predicted"/>
<protein>
    <submittedName>
        <fullName evidence="1">Uncharacterized protein</fullName>
    </submittedName>
</protein>
<dbReference type="KEGG" id="rty:RT0835"/>
<gene>
    <name evidence="1" type="ordered locus">RT0835</name>
</gene>